<dbReference type="InterPro" id="IPR036249">
    <property type="entry name" value="Thioredoxin-like_sf"/>
</dbReference>
<dbReference type="RefSeq" id="WP_150905217.1">
    <property type="nucleotide sequence ID" value="NZ_VTWT01000011.1"/>
</dbReference>
<dbReference type="Gene3D" id="3.40.30.10">
    <property type="entry name" value="Glutaredoxin"/>
    <property type="match status" value="1"/>
</dbReference>
<feature type="domain" description="Thioredoxin" evidence="3">
    <location>
        <begin position="74"/>
        <end position="215"/>
    </location>
</feature>
<accession>A0A5N1ILT8</accession>
<reference evidence="4 5" key="1">
    <citation type="submission" date="2019-09" db="EMBL/GenBank/DDBJ databases">
        <title>Genome sequence of Adhaeribacter sp. M2.</title>
        <authorList>
            <person name="Srinivasan S."/>
        </authorList>
    </citation>
    <scope>NUCLEOTIDE SEQUENCE [LARGE SCALE GENOMIC DNA]</scope>
    <source>
        <strain evidence="4 5">M2</strain>
    </source>
</reference>
<gene>
    <name evidence="4" type="ORF">F0P94_16830</name>
</gene>
<comment type="caution">
    <text evidence="4">The sequence shown here is derived from an EMBL/GenBank/DDBJ whole genome shotgun (WGS) entry which is preliminary data.</text>
</comment>
<dbReference type="GO" id="GO:0016491">
    <property type="term" value="F:oxidoreductase activity"/>
    <property type="evidence" value="ECO:0007669"/>
    <property type="project" value="InterPro"/>
</dbReference>
<organism evidence="4 5">
    <name type="scientific">Adhaeribacter soli</name>
    <dbReference type="NCBI Taxonomy" id="2607655"/>
    <lineage>
        <taxon>Bacteria</taxon>
        <taxon>Pseudomonadati</taxon>
        <taxon>Bacteroidota</taxon>
        <taxon>Cytophagia</taxon>
        <taxon>Cytophagales</taxon>
        <taxon>Hymenobacteraceae</taxon>
        <taxon>Adhaeribacter</taxon>
    </lineage>
</organism>
<keyword evidence="1" id="KW-0676">Redox-active center</keyword>
<keyword evidence="2" id="KW-0812">Transmembrane</keyword>
<keyword evidence="2" id="KW-1133">Transmembrane helix</keyword>
<dbReference type="SUPFAM" id="SSF52833">
    <property type="entry name" value="Thioredoxin-like"/>
    <property type="match status" value="1"/>
</dbReference>
<feature type="transmembrane region" description="Helical" evidence="2">
    <location>
        <begin position="12"/>
        <end position="29"/>
    </location>
</feature>
<dbReference type="GO" id="GO:0016209">
    <property type="term" value="F:antioxidant activity"/>
    <property type="evidence" value="ECO:0007669"/>
    <property type="project" value="InterPro"/>
</dbReference>
<dbReference type="PROSITE" id="PS51352">
    <property type="entry name" value="THIOREDOXIN_2"/>
    <property type="match status" value="1"/>
</dbReference>
<keyword evidence="2" id="KW-0472">Membrane</keyword>
<evidence type="ECO:0000259" key="3">
    <source>
        <dbReference type="PROSITE" id="PS51352"/>
    </source>
</evidence>
<evidence type="ECO:0000313" key="4">
    <source>
        <dbReference type="EMBL" id="KAA9325604.1"/>
    </source>
</evidence>
<evidence type="ECO:0000256" key="2">
    <source>
        <dbReference type="SAM" id="Phobius"/>
    </source>
</evidence>
<protein>
    <submittedName>
        <fullName evidence="4">TlpA family protein disulfide reductase</fullName>
    </submittedName>
</protein>
<name>A0A5N1ILT8_9BACT</name>
<dbReference type="EMBL" id="VTWT01000011">
    <property type="protein sequence ID" value="KAA9325604.1"/>
    <property type="molecule type" value="Genomic_DNA"/>
</dbReference>
<sequence>MTDYKFSLKNVPGWVYTLVIFGFLYLSGLHTEAIGQVQRALLATGIITPDLPQISKPENEAEVAPENSNAVNAISEAMLANDFLLQDLQGNTVKFSSLRNKVIFLNIWATWCPPCVAEMPGIQSLYDKVKGNKNIAFVMLSVDQNGMEKIKKFVAKKGYTFPVYLPASGVPATFETRSIPTTFILAKDGKVAARHDGMANYDTKEVKEYLENLAK</sequence>
<dbReference type="CDD" id="cd02966">
    <property type="entry name" value="TlpA_like_family"/>
    <property type="match status" value="1"/>
</dbReference>
<dbReference type="Proteomes" id="UP000326570">
    <property type="component" value="Unassembled WGS sequence"/>
</dbReference>
<dbReference type="InterPro" id="IPR013766">
    <property type="entry name" value="Thioredoxin_domain"/>
</dbReference>
<proteinExistence type="predicted"/>
<dbReference type="Pfam" id="PF00578">
    <property type="entry name" value="AhpC-TSA"/>
    <property type="match status" value="1"/>
</dbReference>
<dbReference type="InterPro" id="IPR017937">
    <property type="entry name" value="Thioredoxin_CS"/>
</dbReference>
<dbReference type="InterPro" id="IPR050553">
    <property type="entry name" value="Thioredoxin_ResA/DsbE_sf"/>
</dbReference>
<evidence type="ECO:0000256" key="1">
    <source>
        <dbReference type="ARBA" id="ARBA00023284"/>
    </source>
</evidence>
<dbReference type="InterPro" id="IPR000866">
    <property type="entry name" value="AhpC/TSA"/>
</dbReference>
<dbReference type="PANTHER" id="PTHR42852">
    <property type="entry name" value="THIOL:DISULFIDE INTERCHANGE PROTEIN DSBE"/>
    <property type="match status" value="1"/>
</dbReference>
<dbReference type="PANTHER" id="PTHR42852:SF13">
    <property type="entry name" value="PROTEIN DIPZ"/>
    <property type="match status" value="1"/>
</dbReference>
<dbReference type="AlphaFoldDB" id="A0A5N1ILT8"/>
<keyword evidence="5" id="KW-1185">Reference proteome</keyword>
<dbReference type="PROSITE" id="PS00194">
    <property type="entry name" value="THIOREDOXIN_1"/>
    <property type="match status" value="1"/>
</dbReference>
<evidence type="ECO:0000313" key="5">
    <source>
        <dbReference type="Proteomes" id="UP000326570"/>
    </source>
</evidence>